<accession>A0A126QKU5</accession>
<protein>
    <submittedName>
        <fullName evidence="4">Amino acid ABC transporter substrate-binding protein (PAAT family)</fullName>
    </submittedName>
</protein>
<proteinExistence type="predicted"/>
<dbReference type="SMART" id="SM00062">
    <property type="entry name" value="PBPb"/>
    <property type="match status" value="1"/>
</dbReference>
<dbReference type="InterPro" id="IPR001638">
    <property type="entry name" value="Solute-binding_3/MltF_N"/>
</dbReference>
<dbReference type="Proteomes" id="UP000295506">
    <property type="component" value="Unassembled WGS sequence"/>
</dbReference>
<keyword evidence="1" id="KW-0732">Signal</keyword>
<feature type="domain" description="Solute-binding protein family 3/N-terminal" evidence="2">
    <location>
        <begin position="26"/>
        <end position="249"/>
    </location>
</feature>
<sequence length="250" mass="27951">MRSFRAGFFALILLLAVAPAWAAEPVVIFGNHATPPKSWMENGTPRGILVDILHEIEARTGISFDIRLMPWKRAYMLAQAGNGGLIGLSKTKERLTIFDYSGAMYYDEIRLVVLKGNEFPYKTVSDLKGKVVGVTRGASYGDDFDSAKGRVFTPSEDTGPLCRLRMLLVKRIQVALIGPGEASVRHTIENDTDLRKHRDEFSILPAPFNHDPNYIGFEKGMRMGDTLREIDKALADMWKDGTIQAIEARY</sequence>
<reference evidence="3 5" key="1">
    <citation type="journal article" date="2016" name="Front. Microbiol.">
        <title>Genome Sequence of the Piezophilic, Mesophilic Sulfate-Reducing Bacterium Desulfovibrio indicus J2T.</title>
        <authorList>
            <person name="Cao J."/>
            <person name="Maignien L."/>
            <person name="Shao Z."/>
            <person name="Alain K."/>
            <person name="Jebbar M."/>
        </authorList>
    </citation>
    <scope>NUCLEOTIDE SEQUENCE [LARGE SCALE GENOMIC DNA]</scope>
    <source>
        <strain evidence="3 5">J2</strain>
    </source>
</reference>
<dbReference type="PANTHER" id="PTHR38834:SF3">
    <property type="entry name" value="SOLUTE-BINDING PROTEIN FAMILY 3_N-TERMINAL DOMAIN-CONTAINING PROTEIN"/>
    <property type="match status" value="1"/>
</dbReference>
<reference evidence="4 6" key="2">
    <citation type="submission" date="2019-03" db="EMBL/GenBank/DDBJ databases">
        <title>Genomic Encyclopedia of Type Strains, Phase IV (KMG-IV): sequencing the most valuable type-strain genomes for metagenomic binning, comparative biology and taxonomic classification.</title>
        <authorList>
            <person name="Goeker M."/>
        </authorList>
    </citation>
    <scope>NUCLEOTIDE SEQUENCE [LARGE SCALE GENOMIC DNA]</scope>
    <source>
        <strain evidence="4 6">DSM 101483</strain>
    </source>
</reference>
<evidence type="ECO:0000256" key="1">
    <source>
        <dbReference type="SAM" id="SignalP"/>
    </source>
</evidence>
<feature type="signal peptide" evidence="1">
    <location>
        <begin position="1"/>
        <end position="22"/>
    </location>
</feature>
<dbReference type="KEGG" id="dej:AWY79_05820"/>
<evidence type="ECO:0000313" key="3">
    <source>
        <dbReference type="EMBL" id="AMK10663.1"/>
    </source>
</evidence>
<keyword evidence="5" id="KW-1185">Reference proteome</keyword>
<evidence type="ECO:0000313" key="6">
    <source>
        <dbReference type="Proteomes" id="UP000295506"/>
    </source>
</evidence>
<dbReference type="OrthoDB" id="5419186at2"/>
<gene>
    <name evidence="3" type="ORF">AWY79_05820</name>
    <name evidence="4" type="ORF">EDC59_10134</name>
</gene>
<dbReference type="EMBL" id="SOBK01000001">
    <property type="protein sequence ID" value="TDT91637.1"/>
    <property type="molecule type" value="Genomic_DNA"/>
</dbReference>
<dbReference type="PANTHER" id="PTHR38834">
    <property type="entry name" value="PERIPLASMIC SUBSTRATE BINDING PROTEIN FAMILY 3"/>
    <property type="match status" value="1"/>
</dbReference>
<name>A0A126QKU5_9BACT</name>
<dbReference type="Proteomes" id="UP000055611">
    <property type="component" value="Chromosome"/>
</dbReference>
<feature type="chain" id="PRO_5044548116" evidence="1">
    <location>
        <begin position="23"/>
        <end position="250"/>
    </location>
</feature>
<dbReference type="Pfam" id="PF00497">
    <property type="entry name" value="SBP_bac_3"/>
    <property type="match status" value="1"/>
</dbReference>
<evidence type="ECO:0000313" key="4">
    <source>
        <dbReference type="EMBL" id="TDT91637.1"/>
    </source>
</evidence>
<dbReference type="RefSeq" id="WP_066801500.1">
    <property type="nucleotide sequence ID" value="NZ_CP014206.1"/>
</dbReference>
<dbReference type="AlphaFoldDB" id="A0A126QKU5"/>
<dbReference type="Gene3D" id="3.40.190.10">
    <property type="entry name" value="Periplasmic binding protein-like II"/>
    <property type="match status" value="2"/>
</dbReference>
<dbReference type="SUPFAM" id="SSF53850">
    <property type="entry name" value="Periplasmic binding protein-like II"/>
    <property type="match status" value="1"/>
</dbReference>
<evidence type="ECO:0000259" key="2">
    <source>
        <dbReference type="SMART" id="SM00062"/>
    </source>
</evidence>
<evidence type="ECO:0000313" key="5">
    <source>
        <dbReference type="Proteomes" id="UP000055611"/>
    </source>
</evidence>
<organism evidence="4 6">
    <name type="scientific">Pseudodesulfovibrio indicus</name>
    <dbReference type="NCBI Taxonomy" id="1716143"/>
    <lineage>
        <taxon>Bacteria</taxon>
        <taxon>Pseudomonadati</taxon>
        <taxon>Thermodesulfobacteriota</taxon>
        <taxon>Desulfovibrionia</taxon>
        <taxon>Desulfovibrionales</taxon>
        <taxon>Desulfovibrionaceae</taxon>
    </lineage>
</organism>
<dbReference type="EMBL" id="CP014206">
    <property type="protein sequence ID" value="AMK10663.1"/>
    <property type="molecule type" value="Genomic_DNA"/>
</dbReference>